<dbReference type="Proteomes" id="UP000830639">
    <property type="component" value="Chromosome"/>
</dbReference>
<protein>
    <submittedName>
        <fullName evidence="1">Uncharacterized protein</fullName>
    </submittedName>
</protein>
<keyword evidence="2" id="KW-1185">Reference proteome</keyword>
<dbReference type="EMBL" id="CP096034">
    <property type="protein sequence ID" value="UPM53101.1"/>
    <property type="molecule type" value="Genomic_DNA"/>
</dbReference>
<accession>A0ABY4JH01</accession>
<reference evidence="1 2" key="1">
    <citation type="submission" date="2022-04" db="EMBL/GenBank/DDBJ databases">
        <title>Mechanism of arsenic methylation and mitigation arsenic toxicity by Bacillus sp. LH14 from an Arsenic-Contaminated Paddy Soil.</title>
        <authorList>
            <person name="Wang D."/>
        </authorList>
    </citation>
    <scope>NUCLEOTIDE SEQUENCE [LARGE SCALE GENOMIC DNA]</scope>
    <source>
        <strain evidence="1 2">LH14</strain>
    </source>
</reference>
<organism evidence="1 2">
    <name type="scientific">Gottfriedia acidiceleris</name>
    <dbReference type="NCBI Taxonomy" id="371036"/>
    <lineage>
        <taxon>Bacteria</taxon>
        <taxon>Bacillati</taxon>
        <taxon>Bacillota</taxon>
        <taxon>Bacilli</taxon>
        <taxon>Bacillales</taxon>
        <taxon>Bacillaceae</taxon>
        <taxon>Gottfriedia</taxon>
    </lineage>
</organism>
<proteinExistence type="predicted"/>
<dbReference type="RefSeq" id="WP_248266417.1">
    <property type="nucleotide sequence ID" value="NZ_CP096034.1"/>
</dbReference>
<evidence type="ECO:0000313" key="2">
    <source>
        <dbReference type="Proteomes" id="UP000830639"/>
    </source>
</evidence>
<gene>
    <name evidence="1" type="ORF">MY490_14915</name>
</gene>
<name>A0ABY4JH01_9BACI</name>
<sequence>MKDEPVFMTLSRGYDQQKERHAEINLGNGLAVTDEEALNGTSRQKLAGAYDVITKAEDFKREYDHMYEQEKAKYIEQRNQLEEAKRVKTIKEMIKADLDREFENK</sequence>
<evidence type="ECO:0000313" key="1">
    <source>
        <dbReference type="EMBL" id="UPM53101.1"/>
    </source>
</evidence>